<dbReference type="CDD" id="cd04496">
    <property type="entry name" value="SSB_OBF"/>
    <property type="match status" value="1"/>
</dbReference>
<reference evidence="3 4" key="1">
    <citation type="submission" date="2019-02" db="EMBL/GenBank/DDBJ databases">
        <title>Genome sequencing of the rare red list fungi Antrodiella citrinella (Flaviporus citrinellus).</title>
        <authorList>
            <person name="Buettner E."/>
            <person name="Kellner H."/>
        </authorList>
    </citation>
    <scope>NUCLEOTIDE SEQUENCE [LARGE SCALE GENOMIC DNA]</scope>
    <source>
        <strain evidence="3 4">DSM 108506</strain>
    </source>
</reference>
<dbReference type="SUPFAM" id="SSF50249">
    <property type="entry name" value="Nucleic acid-binding proteins"/>
    <property type="match status" value="1"/>
</dbReference>
<dbReference type="OrthoDB" id="1078367at2759"/>
<keyword evidence="1 2" id="KW-0238">DNA-binding</keyword>
<dbReference type="AlphaFoldDB" id="A0A4S4N609"/>
<dbReference type="InterPro" id="IPR000424">
    <property type="entry name" value="Primosome_PriB/ssb"/>
</dbReference>
<dbReference type="InterPro" id="IPR012340">
    <property type="entry name" value="NA-bd_OB-fold"/>
</dbReference>
<dbReference type="EMBL" id="SGPM01000004">
    <property type="protein sequence ID" value="THH33637.1"/>
    <property type="molecule type" value="Genomic_DNA"/>
</dbReference>
<name>A0A4S4N609_9APHY</name>
<sequence length="166" mass="18395">MLSFTATRRVLASRSSTRAFSSTPSRAYDLAKLTLIGRVGKDPELRTTKAGHDYYHYSVVTENYPSPPPGPDGIRPPSPKTWHSILSFQANANNYLKNVKKGARVYVEAGYEVRDPDPVADASTPQGQRQIFLRHGEFLSFLHPALCCLSSLAVNRKYPDLVATTI</sequence>
<evidence type="ECO:0000313" key="4">
    <source>
        <dbReference type="Proteomes" id="UP000308730"/>
    </source>
</evidence>
<dbReference type="GO" id="GO:0006264">
    <property type="term" value="P:mitochondrial DNA replication"/>
    <property type="evidence" value="ECO:0007669"/>
    <property type="project" value="TreeGrafter"/>
</dbReference>
<dbReference type="Gene3D" id="2.40.50.140">
    <property type="entry name" value="Nucleic acid-binding proteins"/>
    <property type="match status" value="1"/>
</dbReference>
<gene>
    <name evidence="3" type="ORF">EUX98_g504</name>
</gene>
<evidence type="ECO:0008006" key="5">
    <source>
        <dbReference type="Google" id="ProtNLM"/>
    </source>
</evidence>
<proteinExistence type="predicted"/>
<dbReference type="Proteomes" id="UP000308730">
    <property type="component" value="Unassembled WGS sequence"/>
</dbReference>
<dbReference type="PANTHER" id="PTHR10302">
    <property type="entry name" value="SINGLE-STRANDED DNA-BINDING PROTEIN"/>
    <property type="match status" value="1"/>
</dbReference>
<evidence type="ECO:0000313" key="3">
    <source>
        <dbReference type="EMBL" id="THH33637.1"/>
    </source>
</evidence>
<evidence type="ECO:0000256" key="2">
    <source>
        <dbReference type="PROSITE-ProRule" id="PRU00252"/>
    </source>
</evidence>
<dbReference type="PANTHER" id="PTHR10302:SF0">
    <property type="entry name" value="SINGLE-STRANDED DNA-BINDING PROTEIN, MITOCHONDRIAL"/>
    <property type="match status" value="1"/>
</dbReference>
<evidence type="ECO:0000256" key="1">
    <source>
        <dbReference type="ARBA" id="ARBA00023125"/>
    </source>
</evidence>
<accession>A0A4S4N609</accession>
<dbReference type="InterPro" id="IPR011344">
    <property type="entry name" value="ssDNA-bd"/>
</dbReference>
<dbReference type="Pfam" id="PF00436">
    <property type="entry name" value="SSB"/>
    <property type="match status" value="1"/>
</dbReference>
<dbReference type="PROSITE" id="PS50935">
    <property type="entry name" value="SSB"/>
    <property type="match status" value="1"/>
</dbReference>
<organism evidence="3 4">
    <name type="scientific">Antrodiella citrinella</name>
    <dbReference type="NCBI Taxonomy" id="2447956"/>
    <lineage>
        <taxon>Eukaryota</taxon>
        <taxon>Fungi</taxon>
        <taxon>Dikarya</taxon>
        <taxon>Basidiomycota</taxon>
        <taxon>Agaricomycotina</taxon>
        <taxon>Agaricomycetes</taxon>
        <taxon>Polyporales</taxon>
        <taxon>Steccherinaceae</taxon>
        <taxon>Antrodiella</taxon>
    </lineage>
</organism>
<keyword evidence="4" id="KW-1185">Reference proteome</keyword>
<dbReference type="GO" id="GO:0042645">
    <property type="term" value="C:mitochondrial nucleoid"/>
    <property type="evidence" value="ECO:0007669"/>
    <property type="project" value="TreeGrafter"/>
</dbReference>
<dbReference type="GO" id="GO:0003697">
    <property type="term" value="F:single-stranded DNA binding"/>
    <property type="evidence" value="ECO:0007669"/>
    <property type="project" value="InterPro"/>
</dbReference>
<comment type="caution">
    <text evidence="3">The sequence shown here is derived from an EMBL/GenBank/DDBJ whole genome shotgun (WGS) entry which is preliminary data.</text>
</comment>
<protein>
    <recommendedName>
        <fullName evidence="5">Single-stranded DNA-binding protein</fullName>
    </recommendedName>
</protein>